<feature type="compositionally biased region" description="Pro residues" evidence="1">
    <location>
        <begin position="36"/>
        <end position="61"/>
    </location>
</feature>
<comment type="caution">
    <text evidence="2">The sequence shown here is derived from an EMBL/GenBank/DDBJ whole genome shotgun (WGS) entry which is preliminary data.</text>
</comment>
<organism evidence="2 3">
    <name type="scientific">Brassica carinata</name>
    <name type="common">Ethiopian mustard</name>
    <name type="synonym">Abyssinian cabbage</name>
    <dbReference type="NCBI Taxonomy" id="52824"/>
    <lineage>
        <taxon>Eukaryota</taxon>
        <taxon>Viridiplantae</taxon>
        <taxon>Streptophyta</taxon>
        <taxon>Embryophyta</taxon>
        <taxon>Tracheophyta</taxon>
        <taxon>Spermatophyta</taxon>
        <taxon>Magnoliopsida</taxon>
        <taxon>eudicotyledons</taxon>
        <taxon>Gunneridae</taxon>
        <taxon>Pentapetalae</taxon>
        <taxon>rosids</taxon>
        <taxon>malvids</taxon>
        <taxon>Brassicales</taxon>
        <taxon>Brassicaceae</taxon>
        <taxon>Brassiceae</taxon>
        <taxon>Brassica</taxon>
    </lineage>
</organism>
<evidence type="ECO:0000313" key="2">
    <source>
        <dbReference type="EMBL" id="KAG2255889.1"/>
    </source>
</evidence>
<feature type="compositionally biased region" description="Low complexity" evidence="1">
    <location>
        <begin position="66"/>
        <end position="76"/>
    </location>
</feature>
<reference evidence="2 3" key="1">
    <citation type="submission" date="2020-02" db="EMBL/GenBank/DDBJ databases">
        <authorList>
            <person name="Ma Q."/>
            <person name="Huang Y."/>
            <person name="Song X."/>
            <person name="Pei D."/>
        </authorList>
    </citation>
    <scope>NUCLEOTIDE SEQUENCE [LARGE SCALE GENOMIC DNA]</scope>
    <source>
        <strain evidence="2">Sxm20200214</strain>
        <tissue evidence="2">Leaf</tissue>
    </source>
</reference>
<dbReference type="AlphaFoldDB" id="A0A8X7PP26"/>
<evidence type="ECO:0000313" key="3">
    <source>
        <dbReference type="Proteomes" id="UP000886595"/>
    </source>
</evidence>
<sequence length="106" mass="11363">MQEYPAASSSGTAAERDFVPESLSQGRSPHTTHQSMPPPPAYVPPVSYMPPPHHHPQPQPPQEDVAPSPADAPAPDHQSSHTSLKHIRTGLLHRTTFGGPGSNVLR</sequence>
<accession>A0A8X7PP26</accession>
<dbReference type="EMBL" id="JAAMPC010000015">
    <property type="protein sequence ID" value="KAG2255889.1"/>
    <property type="molecule type" value="Genomic_DNA"/>
</dbReference>
<feature type="region of interest" description="Disordered" evidence="1">
    <location>
        <begin position="1"/>
        <end position="106"/>
    </location>
</feature>
<keyword evidence="3" id="KW-1185">Reference proteome</keyword>
<evidence type="ECO:0000256" key="1">
    <source>
        <dbReference type="SAM" id="MobiDB-lite"/>
    </source>
</evidence>
<protein>
    <submittedName>
        <fullName evidence="2">Uncharacterized protein</fullName>
    </submittedName>
</protein>
<name>A0A8X7PP26_BRACI</name>
<proteinExistence type="predicted"/>
<gene>
    <name evidence="2" type="ORF">Bca52824_075183</name>
</gene>
<feature type="compositionally biased region" description="Polar residues" evidence="1">
    <location>
        <begin position="22"/>
        <end position="34"/>
    </location>
</feature>
<dbReference type="Proteomes" id="UP000886595">
    <property type="component" value="Unassembled WGS sequence"/>
</dbReference>